<evidence type="ECO:0000256" key="10">
    <source>
        <dbReference type="RuleBase" id="RU079119"/>
    </source>
</evidence>
<dbReference type="CDD" id="cd00201">
    <property type="entry name" value="WW"/>
    <property type="match status" value="1"/>
</dbReference>
<evidence type="ECO:0000256" key="11">
    <source>
        <dbReference type="SAM" id="MobiDB-lite"/>
    </source>
</evidence>
<organism evidence="13 14">
    <name type="scientific">Aureococcus anophagefferens</name>
    <name type="common">Harmful bloom alga</name>
    <dbReference type="NCBI Taxonomy" id="44056"/>
    <lineage>
        <taxon>Eukaryota</taxon>
        <taxon>Sar</taxon>
        <taxon>Stramenopiles</taxon>
        <taxon>Ochrophyta</taxon>
        <taxon>Pelagophyceae</taxon>
        <taxon>Pelagomonadales</taxon>
        <taxon>Pelagomonadaceae</taxon>
        <taxon>Aureococcus</taxon>
    </lineage>
</organism>
<dbReference type="InterPro" id="IPR039859">
    <property type="entry name" value="PFA4/ZDH16/20/ERF2-like"/>
</dbReference>
<keyword evidence="8 10" id="KW-0012">Acyltransferase</keyword>
<evidence type="ECO:0000256" key="8">
    <source>
        <dbReference type="ARBA" id="ARBA00023315"/>
    </source>
</evidence>
<keyword evidence="5 10" id="KW-0472">Membrane</keyword>
<dbReference type="EC" id="2.3.1.225" evidence="10"/>
<feature type="transmembrane region" description="Helical" evidence="10">
    <location>
        <begin position="109"/>
        <end position="127"/>
    </location>
</feature>
<feature type="compositionally biased region" description="Basic and acidic residues" evidence="11">
    <location>
        <begin position="34"/>
        <end position="46"/>
    </location>
</feature>
<dbReference type="PROSITE" id="PS01159">
    <property type="entry name" value="WW_DOMAIN_1"/>
    <property type="match status" value="1"/>
</dbReference>
<evidence type="ECO:0000256" key="2">
    <source>
        <dbReference type="ARBA" id="ARBA00022679"/>
    </source>
</evidence>
<evidence type="ECO:0000256" key="6">
    <source>
        <dbReference type="ARBA" id="ARBA00023139"/>
    </source>
</evidence>
<dbReference type="InterPro" id="IPR001202">
    <property type="entry name" value="WW_dom"/>
</dbReference>
<feature type="domain" description="WW" evidence="12">
    <location>
        <begin position="177"/>
        <end position="211"/>
    </location>
</feature>
<comment type="subcellular location">
    <subcellularLocation>
        <location evidence="1">Endomembrane system</location>
        <topology evidence="1">Multi-pass membrane protein</topology>
    </subcellularLocation>
</comment>
<protein>
    <recommendedName>
        <fullName evidence="10">Palmitoyltransferase</fullName>
        <ecNumber evidence="10">2.3.1.225</ecNumber>
    </recommendedName>
</protein>
<dbReference type="SUPFAM" id="SSF51045">
    <property type="entry name" value="WW domain"/>
    <property type="match status" value="1"/>
</dbReference>
<feature type="region of interest" description="Disordered" evidence="11">
    <location>
        <begin position="1"/>
        <end position="47"/>
    </location>
</feature>
<feature type="transmembrane region" description="Helical" evidence="10">
    <location>
        <begin position="77"/>
        <end position="97"/>
    </location>
</feature>
<comment type="caution">
    <text evidence="13">The sequence shown here is derived from an EMBL/GenBank/DDBJ whole genome shotgun (WGS) entry which is preliminary data.</text>
</comment>
<keyword evidence="3 10" id="KW-0812">Transmembrane</keyword>
<keyword evidence="14" id="KW-1185">Reference proteome</keyword>
<reference evidence="13 14" key="1">
    <citation type="submission" date="2024-03" db="EMBL/GenBank/DDBJ databases">
        <title>Aureococcus anophagefferens CCMP1851 and Kratosvirus quantuckense: Draft genome of a second virus-susceptible host strain in the model system.</title>
        <authorList>
            <person name="Chase E."/>
            <person name="Truchon A.R."/>
            <person name="Schepens W."/>
            <person name="Wilhelm S.W."/>
        </authorList>
    </citation>
    <scope>NUCLEOTIDE SEQUENCE [LARGE SCALE GENOMIC DNA]</scope>
    <source>
        <strain evidence="13 14">CCMP1851</strain>
    </source>
</reference>
<comment type="domain">
    <text evidence="10">The DHHC domain is required for palmitoyltransferase activity.</text>
</comment>
<dbReference type="Pfam" id="PF00397">
    <property type="entry name" value="WW"/>
    <property type="match status" value="1"/>
</dbReference>
<keyword evidence="2 10" id="KW-0808">Transferase</keyword>
<evidence type="ECO:0000256" key="7">
    <source>
        <dbReference type="ARBA" id="ARBA00023288"/>
    </source>
</evidence>
<evidence type="ECO:0000313" key="13">
    <source>
        <dbReference type="EMBL" id="KAK7230363.1"/>
    </source>
</evidence>
<dbReference type="Gene3D" id="2.20.70.10">
    <property type="match status" value="1"/>
</dbReference>
<evidence type="ECO:0000256" key="1">
    <source>
        <dbReference type="ARBA" id="ARBA00004127"/>
    </source>
</evidence>
<evidence type="ECO:0000256" key="4">
    <source>
        <dbReference type="ARBA" id="ARBA00022989"/>
    </source>
</evidence>
<evidence type="ECO:0000259" key="12">
    <source>
        <dbReference type="PROSITE" id="PS50020"/>
    </source>
</evidence>
<name>A0ABR1FGH5_AURAN</name>
<keyword evidence="6" id="KW-0564">Palmitate</keyword>
<evidence type="ECO:0000313" key="14">
    <source>
        <dbReference type="Proteomes" id="UP001363151"/>
    </source>
</evidence>
<dbReference type="PROSITE" id="PS50216">
    <property type="entry name" value="DHHC"/>
    <property type="match status" value="1"/>
</dbReference>
<evidence type="ECO:0000256" key="9">
    <source>
        <dbReference type="ARBA" id="ARBA00048048"/>
    </source>
</evidence>
<keyword evidence="7" id="KW-0449">Lipoprotein</keyword>
<dbReference type="SMART" id="SM00456">
    <property type="entry name" value="WW"/>
    <property type="match status" value="1"/>
</dbReference>
<comment type="similarity">
    <text evidence="10">Belongs to the DHHC palmitoyltransferase family.</text>
</comment>
<proteinExistence type="inferred from homology"/>
<feature type="transmembrane region" description="Helical" evidence="10">
    <location>
        <begin position="374"/>
        <end position="400"/>
    </location>
</feature>
<dbReference type="Pfam" id="PF01529">
    <property type="entry name" value="DHHC"/>
    <property type="match status" value="1"/>
</dbReference>
<comment type="catalytic activity">
    <reaction evidence="9 10">
        <text>L-cysteinyl-[protein] + hexadecanoyl-CoA = S-hexadecanoyl-L-cysteinyl-[protein] + CoA</text>
        <dbReference type="Rhea" id="RHEA:36683"/>
        <dbReference type="Rhea" id="RHEA-COMP:10131"/>
        <dbReference type="Rhea" id="RHEA-COMP:11032"/>
        <dbReference type="ChEBI" id="CHEBI:29950"/>
        <dbReference type="ChEBI" id="CHEBI:57287"/>
        <dbReference type="ChEBI" id="CHEBI:57379"/>
        <dbReference type="ChEBI" id="CHEBI:74151"/>
        <dbReference type="EC" id="2.3.1.225"/>
    </reaction>
</comment>
<dbReference type="PANTHER" id="PTHR22883:SF43">
    <property type="entry name" value="PALMITOYLTRANSFERASE APP"/>
    <property type="match status" value="1"/>
</dbReference>
<dbReference type="InterPro" id="IPR036020">
    <property type="entry name" value="WW_dom_sf"/>
</dbReference>
<evidence type="ECO:0000256" key="3">
    <source>
        <dbReference type="ARBA" id="ARBA00022692"/>
    </source>
</evidence>
<sequence length="480" mass="51863">MSMRFKPPKKGVGAGDEGCVPQHCGSPTAGGATPRRDADGDDKLKGEGGGVPNWKLWKGKNVFALGGRAMLGADARIFAITNCFVVATALVFFGDLCPRMRGSERERHVYVGAALYACTLGAMWLAALSDPGVIPRSGYARQDYGDDGARLRSRREACEPCDGDEAEGEERETLIARQILDGWQAVVHDASGDVYFWNKRTNESTWDRPVAGGHVCSTCAVFRPKRAKHCGYCNNCVERWDHHCPWIGTCVGRRNYRSFFAMLLFATALAGAGNGRDIPNFKGSELGRFPLVSADFWTSDHLSERSRRVDKFSGTRARGTLTLNHSPAQALAAFVTNAGFAVIFSNYKRKGGADTSKLSARALFVLAIRHRADVLLFAFVSAAILFLLLWLFTYHVFLILSAMTTNEHLKGTYSNKPNPHNRGICSNLWTFLSEACPPSNLVDLSATASTTVVAGARAVAGNAPTAADVAECGDAGAPPS</sequence>
<dbReference type="EMBL" id="JBBJCI010000436">
    <property type="protein sequence ID" value="KAK7230363.1"/>
    <property type="molecule type" value="Genomic_DNA"/>
</dbReference>
<evidence type="ECO:0000256" key="5">
    <source>
        <dbReference type="ARBA" id="ARBA00023136"/>
    </source>
</evidence>
<dbReference type="PANTHER" id="PTHR22883">
    <property type="entry name" value="ZINC FINGER DHHC DOMAIN CONTAINING PROTEIN"/>
    <property type="match status" value="1"/>
</dbReference>
<dbReference type="PROSITE" id="PS50020">
    <property type="entry name" value="WW_DOMAIN_2"/>
    <property type="match status" value="1"/>
</dbReference>
<keyword evidence="4 10" id="KW-1133">Transmembrane helix</keyword>
<dbReference type="InterPro" id="IPR001594">
    <property type="entry name" value="Palmitoyltrfase_DHHC"/>
</dbReference>
<accession>A0ABR1FGH5</accession>
<gene>
    <name evidence="13" type="ORF">SO694_00183034</name>
</gene>
<dbReference type="Proteomes" id="UP001363151">
    <property type="component" value="Unassembled WGS sequence"/>
</dbReference>